<dbReference type="OrthoDB" id="4062651at2759"/>
<proteinExistence type="predicted"/>
<dbReference type="GO" id="GO:0008270">
    <property type="term" value="F:zinc ion binding"/>
    <property type="evidence" value="ECO:0007669"/>
    <property type="project" value="UniProtKB-KW"/>
</dbReference>
<dbReference type="AlphaFoldDB" id="A0A8H5CPW5"/>
<feature type="domain" description="Protein kinase" evidence="2">
    <location>
        <begin position="336"/>
        <end position="606"/>
    </location>
</feature>
<dbReference type="EMBL" id="JAACJO010000039">
    <property type="protein sequence ID" value="KAF5345797.1"/>
    <property type="molecule type" value="Genomic_DNA"/>
</dbReference>
<keyword evidence="1" id="KW-0863">Zinc-finger</keyword>
<dbReference type="SUPFAM" id="SSF56112">
    <property type="entry name" value="Protein kinase-like (PK-like)"/>
    <property type="match status" value="1"/>
</dbReference>
<keyword evidence="5" id="KW-1185">Reference proteome</keyword>
<dbReference type="PROSITE" id="PS50103">
    <property type="entry name" value="ZF_C3H1"/>
    <property type="match status" value="2"/>
</dbReference>
<dbReference type="InterPro" id="IPR008271">
    <property type="entry name" value="Ser/Thr_kinase_AS"/>
</dbReference>
<evidence type="ECO:0000313" key="4">
    <source>
        <dbReference type="EMBL" id="KAF5345797.1"/>
    </source>
</evidence>
<feature type="domain" description="C3H1-type" evidence="3">
    <location>
        <begin position="139"/>
        <end position="168"/>
    </location>
</feature>
<dbReference type="Gene3D" id="1.10.510.10">
    <property type="entry name" value="Transferase(Phosphotransferase) domain 1"/>
    <property type="match status" value="1"/>
</dbReference>
<dbReference type="Gene3D" id="6.10.250.3160">
    <property type="match status" value="2"/>
</dbReference>
<dbReference type="InterPro" id="IPR051681">
    <property type="entry name" value="Ser/Thr_Kinases-Pseudokinases"/>
</dbReference>
<evidence type="ECO:0008006" key="6">
    <source>
        <dbReference type="Google" id="ProtNLM"/>
    </source>
</evidence>
<dbReference type="SMART" id="SM00220">
    <property type="entry name" value="S_TKc"/>
    <property type="match status" value="1"/>
</dbReference>
<keyword evidence="1" id="KW-0862">Zinc</keyword>
<dbReference type="Pfam" id="PF07714">
    <property type="entry name" value="PK_Tyr_Ser-Thr"/>
    <property type="match status" value="1"/>
</dbReference>
<dbReference type="GO" id="GO:0005524">
    <property type="term" value="F:ATP binding"/>
    <property type="evidence" value="ECO:0007669"/>
    <property type="project" value="InterPro"/>
</dbReference>
<keyword evidence="1" id="KW-0479">Metal-binding</keyword>
<dbReference type="PANTHER" id="PTHR44329">
    <property type="entry name" value="SERINE/THREONINE-PROTEIN KINASE TNNI3K-RELATED"/>
    <property type="match status" value="1"/>
</dbReference>
<evidence type="ECO:0000259" key="3">
    <source>
        <dbReference type="PROSITE" id="PS50103"/>
    </source>
</evidence>
<evidence type="ECO:0000313" key="5">
    <source>
        <dbReference type="Proteomes" id="UP000559027"/>
    </source>
</evidence>
<protein>
    <recommendedName>
        <fullName evidence="6">Serine/threonine-protein kinase HT1</fullName>
    </recommendedName>
</protein>
<comment type="caution">
    <text evidence="4">The sequence shown here is derived from an EMBL/GenBank/DDBJ whole genome shotgun (WGS) entry which is preliminary data.</text>
</comment>
<dbReference type="Proteomes" id="UP000559027">
    <property type="component" value="Unassembled WGS sequence"/>
</dbReference>
<sequence length="665" mass="73875">MTMNSQQHECKNVLLYGNCEFQGRGCQYHHPLPAERPPVRSKSFSAASVHAPVFVPRAYTPTSSPLMGWASMPAPSTAYTNQPYDAYMHDAVSAPATLDGRRFGLAFVTAKTRSADNTGHNFLAARTNYTPNGVQATRDSDQRGCKNVVIYGYCKFQDKGCRFYHPPPEAKPISRSESVLASAIHAPVFVPKTTTNSPYSPPSAHWDTETEMSQSSSSWDTDISRILSGQDSELSFTESEMDYPLDLSEMNVDQPSNNSVELLQLLYRVLLRKASRSALQNLQGSQAQVIVDYLYSVLLRPVLPTPRLRKHVLITLYKLCKASLLYPRCYILKDSITFCSHEGGGGFSDIHKGHLGGKEFCLKVVRLHQKSDTDALLKACSPNKQFHNPRPKLIHPNIVPFYGVYYVNTLRRQICLVSPWMHHGNVVEYLKRHTFVARAPLVLDVASGLEYLHSQDMIHSDLKGANILVNDLGKACITDFGLSLVHTDKTFAYTLASSDANGYSLRWAAPELLEDGARATLASDIWAFGCVCYEVMAGLLPFSDLSEMQVLRALITGIAPKRPNSVAVSSEADGIIWAQMERCCQVDPKSRPNCKQILFDLQSTGFSRDDSYEAQNGAMLERQLFWDAVRQGEDGLLDMTAVEQVLSELSQNCESELLDEVCGSD</sequence>
<dbReference type="InterPro" id="IPR011009">
    <property type="entry name" value="Kinase-like_dom_sf"/>
</dbReference>
<name>A0A8H5CPW5_9AGAR</name>
<feature type="domain" description="C3H1-type" evidence="3">
    <location>
        <begin position="4"/>
        <end position="33"/>
    </location>
</feature>
<dbReference type="InterPro" id="IPR000719">
    <property type="entry name" value="Prot_kinase_dom"/>
</dbReference>
<organism evidence="4 5">
    <name type="scientific">Leucocoprinus leucothites</name>
    <dbReference type="NCBI Taxonomy" id="201217"/>
    <lineage>
        <taxon>Eukaryota</taxon>
        <taxon>Fungi</taxon>
        <taxon>Dikarya</taxon>
        <taxon>Basidiomycota</taxon>
        <taxon>Agaricomycotina</taxon>
        <taxon>Agaricomycetes</taxon>
        <taxon>Agaricomycetidae</taxon>
        <taxon>Agaricales</taxon>
        <taxon>Agaricineae</taxon>
        <taxon>Agaricaceae</taxon>
        <taxon>Leucocoprinus</taxon>
    </lineage>
</organism>
<reference evidence="4 5" key="1">
    <citation type="journal article" date="2020" name="ISME J.">
        <title>Uncovering the hidden diversity of litter-decomposition mechanisms in mushroom-forming fungi.</title>
        <authorList>
            <person name="Floudas D."/>
            <person name="Bentzer J."/>
            <person name="Ahren D."/>
            <person name="Johansson T."/>
            <person name="Persson P."/>
            <person name="Tunlid A."/>
        </authorList>
    </citation>
    <scope>NUCLEOTIDE SEQUENCE [LARGE SCALE GENOMIC DNA]</scope>
    <source>
        <strain evidence="4 5">CBS 146.42</strain>
    </source>
</reference>
<dbReference type="Pfam" id="PF25586">
    <property type="entry name" value="zf-CCCH_PAN3"/>
    <property type="match status" value="2"/>
</dbReference>
<dbReference type="GO" id="GO:0004674">
    <property type="term" value="F:protein serine/threonine kinase activity"/>
    <property type="evidence" value="ECO:0007669"/>
    <property type="project" value="TreeGrafter"/>
</dbReference>
<dbReference type="PROSITE" id="PS50011">
    <property type="entry name" value="PROTEIN_KINASE_DOM"/>
    <property type="match status" value="1"/>
</dbReference>
<feature type="zinc finger region" description="C3H1-type" evidence="1">
    <location>
        <begin position="4"/>
        <end position="33"/>
    </location>
</feature>
<dbReference type="PROSITE" id="PS00108">
    <property type="entry name" value="PROTEIN_KINASE_ST"/>
    <property type="match status" value="1"/>
</dbReference>
<evidence type="ECO:0000259" key="2">
    <source>
        <dbReference type="PROSITE" id="PS50011"/>
    </source>
</evidence>
<dbReference type="InterPro" id="IPR001245">
    <property type="entry name" value="Ser-Thr/Tyr_kinase_cat_dom"/>
</dbReference>
<gene>
    <name evidence="4" type="ORF">D9756_010863</name>
</gene>
<feature type="zinc finger region" description="C3H1-type" evidence="1">
    <location>
        <begin position="139"/>
        <end position="168"/>
    </location>
</feature>
<dbReference type="InterPro" id="IPR000571">
    <property type="entry name" value="Znf_CCCH"/>
</dbReference>
<accession>A0A8H5CPW5</accession>
<evidence type="ECO:0000256" key="1">
    <source>
        <dbReference type="PROSITE-ProRule" id="PRU00723"/>
    </source>
</evidence>